<evidence type="ECO:0000313" key="1">
    <source>
        <dbReference type="EMBL" id="TNN49317.1"/>
    </source>
</evidence>
<comment type="caution">
    <text evidence="1">The sequence shown here is derived from an EMBL/GenBank/DDBJ whole genome shotgun (WGS) entry which is preliminary data.</text>
</comment>
<dbReference type="AlphaFoldDB" id="A0A4Z2G6Z3"/>
<dbReference type="EMBL" id="SRLO01000661">
    <property type="protein sequence ID" value="TNN49317.1"/>
    <property type="molecule type" value="Genomic_DNA"/>
</dbReference>
<organism evidence="1 2">
    <name type="scientific">Liparis tanakae</name>
    <name type="common">Tanaka's snailfish</name>
    <dbReference type="NCBI Taxonomy" id="230148"/>
    <lineage>
        <taxon>Eukaryota</taxon>
        <taxon>Metazoa</taxon>
        <taxon>Chordata</taxon>
        <taxon>Craniata</taxon>
        <taxon>Vertebrata</taxon>
        <taxon>Euteleostomi</taxon>
        <taxon>Actinopterygii</taxon>
        <taxon>Neopterygii</taxon>
        <taxon>Teleostei</taxon>
        <taxon>Neoteleostei</taxon>
        <taxon>Acanthomorphata</taxon>
        <taxon>Eupercaria</taxon>
        <taxon>Perciformes</taxon>
        <taxon>Cottioidei</taxon>
        <taxon>Cottales</taxon>
        <taxon>Liparidae</taxon>
        <taxon>Liparis</taxon>
    </lineage>
</organism>
<keyword evidence="2" id="KW-1185">Reference proteome</keyword>
<sequence length="332" mass="36879">MNFGISRTYKVFTDPGYRFWQITQGRGDRFQRSRRKTSVTGHWTVCISPMDMELTPNLAARGRRSRCRRRPEHGLTFKLMFCCEEHRSNLINAGRPIDIYTIHRAPTSSRGSGLLRKTVLKGHDHQFIEGADGPERGRAERRGVQRALVAEARLRVVAVLPEQQHVGQLEARRSVSILDSFLSTGSVGMSVRSAVKAVFTLCVRSRSRALAACRCLLAPPHASSPLPRLRRRILLLLLLLPPSSSSSGPPRGLQSPVDFPSELSLSRSEALPAVDLILAALWWDWSCWRRGRPAAHHFILRVKIAPGGRAAAADPVTEGVRAAGPPVSAYHR</sequence>
<reference evidence="1 2" key="1">
    <citation type="submission" date="2019-03" db="EMBL/GenBank/DDBJ databases">
        <title>First draft genome of Liparis tanakae, snailfish: a comprehensive survey of snailfish specific genes.</title>
        <authorList>
            <person name="Kim W."/>
            <person name="Song I."/>
            <person name="Jeong J.-H."/>
            <person name="Kim D."/>
            <person name="Kim S."/>
            <person name="Ryu S."/>
            <person name="Song J.Y."/>
            <person name="Lee S.K."/>
        </authorList>
    </citation>
    <scope>NUCLEOTIDE SEQUENCE [LARGE SCALE GENOMIC DNA]</scope>
    <source>
        <tissue evidence="1">Muscle</tissue>
    </source>
</reference>
<gene>
    <name evidence="1" type="ORF">EYF80_040492</name>
</gene>
<proteinExistence type="predicted"/>
<evidence type="ECO:0000313" key="2">
    <source>
        <dbReference type="Proteomes" id="UP000314294"/>
    </source>
</evidence>
<dbReference type="Proteomes" id="UP000314294">
    <property type="component" value="Unassembled WGS sequence"/>
</dbReference>
<name>A0A4Z2G6Z3_9TELE</name>
<accession>A0A4Z2G6Z3</accession>
<protein>
    <submittedName>
        <fullName evidence="1">Uncharacterized protein</fullName>
    </submittedName>
</protein>